<keyword evidence="4" id="KW-1185">Reference proteome</keyword>
<sequence>MARRRVKKRTHVGAKNGPHPNPTGRPMDRTPKSMVIRIGAGEVGPSVSQLAKDVRQVMEPGTASRLKERKSNKLRDYTTMTGPLGVTHLLLFSRSDTGNTNMRLAITPRGPTLNFRVENYSLVKDILKAQNHPKTSKQLFLNAPLLVMNNFTTSGSTAESSTAPAVPKQLESLVTTVFQSLFPPLNPQSTPLTSIKRVLLLNREPPSNADNSTYTITLRHYAISSKVAGLRKPIRRINAAEKVTTKERKGKGVPNLGKLEDVADYLLNEDPGAYTSGSDSEPETDAEVEVLASTTKKIVGRSKKEKRGDGEGSSKPGVEKRAVKLTELGPRMRLRLIKVEEGLCSGKIMWHEYISKSKQEEKQMDATWDKRRKEKEERTRIQRENVERKRKEKASKKTTKADDADEYDEIDEADWDSDELEYVGAEDAEDEEMEDAEDAK</sequence>
<protein>
    <submittedName>
        <fullName evidence="3">Brix-domain-containing protein</fullName>
    </submittedName>
</protein>
<dbReference type="GO" id="GO:0006364">
    <property type="term" value="P:rRNA processing"/>
    <property type="evidence" value="ECO:0007669"/>
    <property type="project" value="InterPro"/>
</dbReference>
<evidence type="ECO:0000256" key="1">
    <source>
        <dbReference type="SAM" id="MobiDB-lite"/>
    </source>
</evidence>
<feature type="domain" description="Brix" evidence="2">
    <location>
        <begin position="33"/>
        <end position="345"/>
    </location>
</feature>
<dbReference type="GO" id="GO:0030687">
    <property type="term" value="C:preribosome, large subunit precursor"/>
    <property type="evidence" value="ECO:0007669"/>
    <property type="project" value="TreeGrafter"/>
</dbReference>
<dbReference type="Pfam" id="PF04427">
    <property type="entry name" value="Brix"/>
    <property type="match status" value="1"/>
</dbReference>
<feature type="compositionally biased region" description="Basic residues" evidence="1">
    <location>
        <begin position="1"/>
        <end position="12"/>
    </location>
</feature>
<feature type="compositionally biased region" description="Basic and acidic residues" evidence="1">
    <location>
        <begin position="306"/>
        <end position="324"/>
    </location>
</feature>
<dbReference type="EMBL" id="ML996700">
    <property type="protein sequence ID" value="KAF2398356.1"/>
    <property type="molecule type" value="Genomic_DNA"/>
</dbReference>
<organism evidence="3 4">
    <name type="scientific">Trichodelitschia bisporula</name>
    <dbReference type="NCBI Taxonomy" id="703511"/>
    <lineage>
        <taxon>Eukaryota</taxon>
        <taxon>Fungi</taxon>
        <taxon>Dikarya</taxon>
        <taxon>Ascomycota</taxon>
        <taxon>Pezizomycotina</taxon>
        <taxon>Dothideomycetes</taxon>
        <taxon>Dothideomycetes incertae sedis</taxon>
        <taxon>Phaeotrichales</taxon>
        <taxon>Phaeotrichaceae</taxon>
        <taxon>Trichodelitschia</taxon>
    </lineage>
</organism>
<feature type="region of interest" description="Disordered" evidence="1">
    <location>
        <begin position="295"/>
        <end position="324"/>
    </location>
</feature>
<dbReference type="PROSITE" id="PS50833">
    <property type="entry name" value="BRIX"/>
    <property type="match status" value="1"/>
</dbReference>
<dbReference type="InterPro" id="IPR045112">
    <property type="entry name" value="PPAN-like"/>
</dbReference>
<evidence type="ECO:0000313" key="3">
    <source>
        <dbReference type="EMBL" id="KAF2398356.1"/>
    </source>
</evidence>
<dbReference type="InterPro" id="IPR007109">
    <property type="entry name" value="Brix"/>
</dbReference>
<dbReference type="PANTHER" id="PTHR12661">
    <property type="entry name" value="PETER PAN-RELATED"/>
    <property type="match status" value="1"/>
</dbReference>
<evidence type="ECO:0000313" key="4">
    <source>
        <dbReference type="Proteomes" id="UP000799640"/>
    </source>
</evidence>
<feature type="compositionally biased region" description="Basic and acidic residues" evidence="1">
    <location>
        <begin position="355"/>
        <end position="389"/>
    </location>
</feature>
<reference evidence="3" key="1">
    <citation type="journal article" date="2020" name="Stud. Mycol.">
        <title>101 Dothideomycetes genomes: a test case for predicting lifestyles and emergence of pathogens.</title>
        <authorList>
            <person name="Haridas S."/>
            <person name="Albert R."/>
            <person name="Binder M."/>
            <person name="Bloem J."/>
            <person name="Labutti K."/>
            <person name="Salamov A."/>
            <person name="Andreopoulos B."/>
            <person name="Baker S."/>
            <person name="Barry K."/>
            <person name="Bills G."/>
            <person name="Bluhm B."/>
            <person name="Cannon C."/>
            <person name="Castanera R."/>
            <person name="Culley D."/>
            <person name="Daum C."/>
            <person name="Ezra D."/>
            <person name="Gonzalez J."/>
            <person name="Henrissat B."/>
            <person name="Kuo A."/>
            <person name="Liang C."/>
            <person name="Lipzen A."/>
            <person name="Lutzoni F."/>
            <person name="Magnuson J."/>
            <person name="Mondo S."/>
            <person name="Nolan M."/>
            <person name="Ohm R."/>
            <person name="Pangilinan J."/>
            <person name="Park H.-J."/>
            <person name="Ramirez L."/>
            <person name="Alfaro M."/>
            <person name="Sun H."/>
            <person name="Tritt A."/>
            <person name="Yoshinaga Y."/>
            <person name="Zwiers L.-H."/>
            <person name="Turgeon B."/>
            <person name="Goodwin S."/>
            <person name="Spatafora J."/>
            <person name="Crous P."/>
            <person name="Grigoriev I."/>
        </authorList>
    </citation>
    <scope>NUCLEOTIDE SEQUENCE</scope>
    <source>
        <strain evidence="3">CBS 262.69</strain>
    </source>
</reference>
<gene>
    <name evidence="3" type="ORF">EJ06DRAFT_583635</name>
</gene>
<feature type="region of interest" description="Disordered" evidence="1">
    <location>
        <begin position="1"/>
        <end position="32"/>
    </location>
</feature>
<feature type="compositionally biased region" description="Acidic residues" evidence="1">
    <location>
        <begin position="403"/>
        <end position="440"/>
    </location>
</feature>
<feature type="region of interest" description="Disordered" evidence="1">
    <location>
        <begin position="355"/>
        <end position="440"/>
    </location>
</feature>
<dbReference type="GO" id="GO:0000027">
    <property type="term" value="P:ribosomal large subunit assembly"/>
    <property type="evidence" value="ECO:0007669"/>
    <property type="project" value="TreeGrafter"/>
</dbReference>
<name>A0A6G1HR58_9PEZI</name>
<proteinExistence type="predicted"/>
<dbReference type="GO" id="GO:0019843">
    <property type="term" value="F:rRNA binding"/>
    <property type="evidence" value="ECO:0007669"/>
    <property type="project" value="InterPro"/>
</dbReference>
<dbReference type="PANTHER" id="PTHR12661:SF5">
    <property type="entry name" value="SUPPRESSOR OF SWI4 1 HOMOLOG"/>
    <property type="match status" value="1"/>
</dbReference>
<dbReference type="AlphaFoldDB" id="A0A6G1HR58"/>
<dbReference type="SMART" id="SM00879">
    <property type="entry name" value="Brix"/>
    <property type="match status" value="1"/>
</dbReference>
<dbReference type="OrthoDB" id="10261452at2759"/>
<dbReference type="Proteomes" id="UP000799640">
    <property type="component" value="Unassembled WGS sequence"/>
</dbReference>
<accession>A0A6G1HR58</accession>
<evidence type="ECO:0000259" key="2">
    <source>
        <dbReference type="PROSITE" id="PS50833"/>
    </source>
</evidence>